<dbReference type="Proteomes" id="UP001060414">
    <property type="component" value="Chromosome"/>
</dbReference>
<keyword evidence="2" id="KW-1185">Reference proteome</keyword>
<dbReference type="SUPFAM" id="SSF48695">
    <property type="entry name" value="Multiheme cytochromes"/>
    <property type="match status" value="1"/>
</dbReference>
<protein>
    <recommendedName>
        <fullName evidence="3">Cytochrome c-552/4 domain-containing protein</fullName>
    </recommendedName>
</protein>
<dbReference type="EMBL" id="CP092109">
    <property type="protein sequence ID" value="UWZ77891.1"/>
    <property type="molecule type" value="Genomic_DNA"/>
</dbReference>
<name>A0ABY5ZGS6_9BACT</name>
<dbReference type="RefSeq" id="WP_260746239.1">
    <property type="nucleotide sequence ID" value="NZ_CP092109.1"/>
</dbReference>
<proteinExistence type="predicted"/>
<gene>
    <name evidence="1" type="ORF">L9S41_09260</name>
</gene>
<evidence type="ECO:0008006" key="3">
    <source>
        <dbReference type="Google" id="ProtNLM"/>
    </source>
</evidence>
<accession>A0ABY5ZGS6</accession>
<organism evidence="1 2">
    <name type="scientific">Geoalkalibacter halelectricus</name>
    <dbReference type="NCBI Taxonomy" id="2847045"/>
    <lineage>
        <taxon>Bacteria</taxon>
        <taxon>Pseudomonadati</taxon>
        <taxon>Thermodesulfobacteriota</taxon>
        <taxon>Desulfuromonadia</taxon>
        <taxon>Desulfuromonadales</taxon>
        <taxon>Geoalkalibacteraceae</taxon>
        <taxon>Geoalkalibacter</taxon>
    </lineage>
</organism>
<evidence type="ECO:0000313" key="2">
    <source>
        <dbReference type="Proteomes" id="UP001060414"/>
    </source>
</evidence>
<evidence type="ECO:0000313" key="1">
    <source>
        <dbReference type="EMBL" id="UWZ77891.1"/>
    </source>
</evidence>
<dbReference type="InterPro" id="IPR036280">
    <property type="entry name" value="Multihaem_cyt_sf"/>
</dbReference>
<sequence>MVKEIKPLLLGLLILALTDAARPALGADAVSSCVYCHGDRERMRALGAESMYLDPRLVDEQIGMGGIPRCSDCHLGNPEAFDKGRAHAGMLEAVLPLSLRREVRAPGEEPRVADLRWHDRELLREIHRPDLTTNTCVRCHPAGGS</sequence>
<reference evidence="1" key="1">
    <citation type="journal article" date="2022" name="Environ. Microbiol.">
        <title>Geoalkalibacter halelectricus SAP #1 sp. nov. possessing extracellular electron transfer and mineral#reducing capabilities from a haloalkaline environment.</title>
        <authorList>
            <person name="Yadav S."/>
            <person name="Singh R."/>
            <person name="Sundharam S.S."/>
            <person name="Chaudhary S."/>
            <person name="Krishnamurthi S."/>
            <person name="Patil S.A."/>
        </authorList>
    </citation>
    <scope>NUCLEOTIDE SEQUENCE</scope>
    <source>
        <strain evidence="1">SAP-1</strain>
    </source>
</reference>